<name>A0ABX4EEU9_SEGBR</name>
<organism evidence="2 3">
    <name type="scientific">Segatella bryantii</name>
    <name type="common">Prevotella bryantii</name>
    <dbReference type="NCBI Taxonomy" id="77095"/>
    <lineage>
        <taxon>Bacteria</taxon>
        <taxon>Pseudomonadati</taxon>
        <taxon>Bacteroidota</taxon>
        <taxon>Bacteroidia</taxon>
        <taxon>Bacteroidales</taxon>
        <taxon>Prevotellaceae</taxon>
        <taxon>Segatella</taxon>
    </lineage>
</organism>
<gene>
    <name evidence="2" type="ORF">CIK91_12250</name>
</gene>
<reference evidence="2 3" key="1">
    <citation type="submission" date="2017-08" db="EMBL/GenBank/DDBJ databases">
        <title>Comparative genomics of non-oral Prevotella species.</title>
        <authorList>
            <person name="Accetto T."/>
            <person name="Nograsek B."/>
            <person name="Avgustin G."/>
        </authorList>
    </citation>
    <scope>NUCLEOTIDE SEQUENCE [LARGE SCALE GENOMIC DNA]</scope>
    <source>
        <strain evidence="2 3">TC1-1</strain>
    </source>
</reference>
<accession>A0ABX4EEU9</accession>
<keyword evidence="3" id="KW-1185">Reference proteome</keyword>
<dbReference type="InterPro" id="IPR026444">
    <property type="entry name" value="Secre_tail"/>
</dbReference>
<dbReference type="NCBIfam" id="TIGR04183">
    <property type="entry name" value="Por_Secre_tail"/>
    <property type="match status" value="1"/>
</dbReference>
<dbReference type="Pfam" id="PF18962">
    <property type="entry name" value="Por_Secre_tail"/>
    <property type="match status" value="1"/>
</dbReference>
<dbReference type="Proteomes" id="UP000216189">
    <property type="component" value="Unassembled WGS sequence"/>
</dbReference>
<sequence>MLVAPFVAESAQAAVAIEISDIDANDVTISVRGEILHVFNASGQVVHIYNLAGVCVGTYRVESNEKQFNLSNLTRGCYIIKVGKTVRKVSIS</sequence>
<evidence type="ECO:0000259" key="1">
    <source>
        <dbReference type="Pfam" id="PF18962"/>
    </source>
</evidence>
<evidence type="ECO:0000313" key="2">
    <source>
        <dbReference type="EMBL" id="OYP53599.1"/>
    </source>
</evidence>
<feature type="domain" description="Secretion system C-terminal sorting" evidence="1">
    <location>
        <begin position="40"/>
        <end position="86"/>
    </location>
</feature>
<proteinExistence type="predicted"/>
<dbReference type="EMBL" id="NPJF01000064">
    <property type="protein sequence ID" value="OYP53599.1"/>
    <property type="molecule type" value="Genomic_DNA"/>
</dbReference>
<evidence type="ECO:0000313" key="3">
    <source>
        <dbReference type="Proteomes" id="UP000216189"/>
    </source>
</evidence>
<comment type="caution">
    <text evidence="2">The sequence shown here is derived from an EMBL/GenBank/DDBJ whole genome shotgun (WGS) entry which is preliminary data.</text>
</comment>
<protein>
    <submittedName>
        <fullName evidence="2">T9SS C-terminal target domain-containing protein</fullName>
    </submittedName>
</protein>